<dbReference type="InterPro" id="IPR005106">
    <property type="entry name" value="Asp/hSer_DH_NAD-bd"/>
</dbReference>
<dbReference type="Pfam" id="PF03447">
    <property type="entry name" value="NAD_binding_3"/>
    <property type="match status" value="1"/>
</dbReference>
<gene>
    <name evidence="2" type="ORF">DAI18_12565</name>
</gene>
<reference evidence="2 3" key="1">
    <citation type="submission" date="2018-04" db="EMBL/GenBank/DDBJ databases">
        <title>Denitrifier Microvirgula.</title>
        <authorList>
            <person name="Anderson E."/>
            <person name="Jang J."/>
            <person name="Ishii S."/>
        </authorList>
    </citation>
    <scope>NUCLEOTIDE SEQUENCE [LARGE SCALE GENOMIC DNA]</scope>
    <source>
        <strain evidence="2 3">BE2.4</strain>
    </source>
</reference>
<dbReference type="Proteomes" id="UP000244173">
    <property type="component" value="Chromosome"/>
</dbReference>
<dbReference type="KEGG" id="maer:DAI18_12565"/>
<feature type="domain" description="Aspartate/homoserine dehydrogenase NAD-binding" evidence="1">
    <location>
        <begin position="10"/>
        <end position="87"/>
    </location>
</feature>
<name>A0A2S0PFK2_9NEIS</name>
<evidence type="ECO:0000313" key="2">
    <source>
        <dbReference type="EMBL" id="AVY96083.1"/>
    </source>
</evidence>
<dbReference type="GO" id="GO:0050661">
    <property type="term" value="F:NADP binding"/>
    <property type="evidence" value="ECO:0007669"/>
    <property type="project" value="InterPro"/>
</dbReference>
<dbReference type="InterPro" id="IPR036291">
    <property type="entry name" value="NAD(P)-bd_dom_sf"/>
</dbReference>
<keyword evidence="3" id="KW-1185">Reference proteome</keyword>
<proteinExistence type="predicted"/>
<evidence type="ECO:0000259" key="1">
    <source>
        <dbReference type="Pfam" id="PF03447"/>
    </source>
</evidence>
<dbReference type="GO" id="GO:0016491">
    <property type="term" value="F:oxidoreductase activity"/>
    <property type="evidence" value="ECO:0007669"/>
    <property type="project" value="InterPro"/>
</dbReference>
<organism evidence="2 3">
    <name type="scientific">Microvirgula aerodenitrificans</name>
    <dbReference type="NCBI Taxonomy" id="57480"/>
    <lineage>
        <taxon>Bacteria</taxon>
        <taxon>Pseudomonadati</taxon>
        <taxon>Pseudomonadota</taxon>
        <taxon>Betaproteobacteria</taxon>
        <taxon>Neisseriales</taxon>
        <taxon>Aquaspirillaceae</taxon>
        <taxon>Microvirgula</taxon>
    </lineage>
</organism>
<dbReference type="RefSeq" id="WP_028500598.1">
    <property type="nucleotide sequence ID" value="NZ_CALFSO010000148.1"/>
</dbReference>
<dbReference type="OrthoDB" id="9810660at2"/>
<dbReference type="SUPFAM" id="SSF51735">
    <property type="entry name" value="NAD(P)-binding Rossmann-fold domains"/>
    <property type="match status" value="1"/>
</dbReference>
<accession>A0A2S0PFK2</accession>
<protein>
    <submittedName>
        <fullName evidence="2">Oxidoreductase</fullName>
    </submittedName>
</protein>
<dbReference type="Gene3D" id="3.40.50.720">
    <property type="entry name" value="NAD(P)-binding Rossmann-like Domain"/>
    <property type="match status" value="1"/>
</dbReference>
<dbReference type="EMBL" id="CP028519">
    <property type="protein sequence ID" value="AVY96083.1"/>
    <property type="molecule type" value="Genomic_DNA"/>
</dbReference>
<evidence type="ECO:0000313" key="3">
    <source>
        <dbReference type="Proteomes" id="UP000244173"/>
    </source>
</evidence>
<dbReference type="STRING" id="1122240.GCA_000620105_01749"/>
<sequence length="124" mass="13770">MTAIRIAMIGAGETGTPLLRQLLDAPFVELVGLADLDLEQPGIALAREHGRPVTTDFRELARDASIDILIDVTGVPAVRETLRQIMQDTRNEHTLIMHERIALLMLSLSAGHWIDGKHDNEHYV</sequence>
<dbReference type="AlphaFoldDB" id="A0A2S0PFK2"/>